<keyword evidence="7" id="KW-0829">Tyrosine-protein kinase</keyword>
<sequence length="241" mass="26288">MARKRNKPELLPPDPEAGREIPIDREELVVIREPRSDLAEHYRRLRSSVEALNPDGAPRTVMVTSPLPNEGKSVASLNLALAICERPRARVIVIEADLRRPSIEEYLELPRAQGLAEVLQGKLGLERAIRKTSEEGLDVMGAGTPPANPSKVLRIDRLKTILHALKQRYDYVIIDSAPAHAFTDASVVGSVSDGILLVVKLTATPKHLVEEVVSQLESAGGNVLGVCLLGAKTFAPAYDYQ</sequence>
<dbReference type="PANTHER" id="PTHR32309:SF13">
    <property type="entry name" value="FERRIC ENTEROBACTIN TRANSPORT PROTEIN FEPE"/>
    <property type="match status" value="1"/>
</dbReference>
<evidence type="ECO:0000256" key="3">
    <source>
        <dbReference type="ARBA" id="ARBA00022679"/>
    </source>
</evidence>
<gene>
    <name evidence="10" type="primary">ywqD</name>
    <name evidence="10" type="ORF">Pla133_42310</name>
</gene>
<proteinExistence type="inferred from homology"/>
<evidence type="ECO:0000256" key="5">
    <source>
        <dbReference type="ARBA" id="ARBA00022777"/>
    </source>
</evidence>
<comment type="catalytic activity">
    <reaction evidence="8">
        <text>L-tyrosyl-[protein] + ATP = O-phospho-L-tyrosyl-[protein] + ADP + H(+)</text>
        <dbReference type="Rhea" id="RHEA:10596"/>
        <dbReference type="Rhea" id="RHEA-COMP:10136"/>
        <dbReference type="Rhea" id="RHEA-COMP:20101"/>
        <dbReference type="ChEBI" id="CHEBI:15378"/>
        <dbReference type="ChEBI" id="CHEBI:30616"/>
        <dbReference type="ChEBI" id="CHEBI:46858"/>
        <dbReference type="ChEBI" id="CHEBI:61978"/>
        <dbReference type="ChEBI" id="CHEBI:456216"/>
        <dbReference type="EC" id="2.7.10.2"/>
    </reaction>
</comment>
<evidence type="ECO:0000256" key="4">
    <source>
        <dbReference type="ARBA" id="ARBA00022741"/>
    </source>
</evidence>
<dbReference type="PANTHER" id="PTHR32309">
    <property type="entry name" value="TYROSINE-PROTEIN KINASE"/>
    <property type="match status" value="1"/>
</dbReference>
<evidence type="ECO:0000313" key="11">
    <source>
        <dbReference type="Proteomes" id="UP000316921"/>
    </source>
</evidence>
<dbReference type="Proteomes" id="UP000316921">
    <property type="component" value="Chromosome"/>
</dbReference>
<dbReference type="SUPFAM" id="SSF52540">
    <property type="entry name" value="P-loop containing nucleoside triphosphate hydrolases"/>
    <property type="match status" value="1"/>
</dbReference>
<protein>
    <recommendedName>
        <fullName evidence="2">non-specific protein-tyrosine kinase</fullName>
        <ecNumber evidence="2">2.7.10.2</ecNumber>
    </recommendedName>
</protein>
<feature type="domain" description="AAA" evidence="9">
    <location>
        <begin position="71"/>
        <end position="204"/>
    </location>
</feature>
<dbReference type="InterPro" id="IPR027417">
    <property type="entry name" value="P-loop_NTPase"/>
</dbReference>
<evidence type="ECO:0000256" key="1">
    <source>
        <dbReference type="ARBA" id="ARBA00007316"/>
    </source>
</evidence>
<name>A0A518BQ60_9BACT</name>
<dbReference type="AlphaFoldDB" id="A0A518BQ60"/>
<dbReference type="KEGG" id="pbap:Pla133_42310"/>
<dbReference type="EMBL" id="CP036287">
    <property type="protein sequence ID" value="QDU69115.1"/>
    <property type="molecule type" value="Genomic_DNA"/>
</dbReference>
<keyword evidence="11" id="KW-1185">Reference proteome</keyword>
<evidence type="ECO:0000313" key="10">
    <source>
        <dbReference type="EMBL" id="QDU69115.1"/>
    </source>
</evidence>
<dbReference type="InterPro" id="IPR025669">
    <property type="entry name" value="AAA_dom"/>
</dbReference>
<dbReference type="Gene3D" id="3.40.50.300">
    <property type="entry name" value="P-loop containing nucleotide triphosphate hydrolases"/>
    <property type="match status" value="1"/>
</dbReference>
<dbReference type="GO" id="GO:0005886">
    <property type="term" value="C:plasma membrane"/>
    <property type="evidence" value="ECO:0007669"/>
    <property type="project" value="TreeGrafter"/>
</dbReference>
<keyword evidence="6" id="KW-0067">ATP-binding</keyword>
<dbReference type="NCBIfam" id="TIGR01007">
    <property type="entry name" value="eps_fam"/>
    <property type="match status" value="1"/>
</dbReference>
<dbReference type="RefSeq" id="WP_145068723.1">
    <property type="nucleotide sequence ID" value="NZ_CP036287.1"/>
</dbReference>
<comment type="similarity">
    <text evidence="1">Belongs to the CpsD/CapB family.</text>
</comment>
<evidence type="ECO:0000256" key="7">
    <source>
        <dbReference type="ARBA" id="ARBA00023137"/>
    </source>
</evidence>
<dbReference type="EC" id="2.7.10.2" evidence="2"/>
<evidence type="ECO:0000256" key="6">
    <source>
        <dbReference type="ARBA" id="ARBA00022840"/>
    </source>
</evidence>
<dbReference type="InterPro" id="IPR005702">
    <property type="entry name" value="Wzc-like_C"/>
</dbReference>
<organism evidence="10 11">
    <name type="scientific">Engelhardtia mirabilis</name>
    <dbReference type="NCBI Taxonomy" id="2528011"/>
    <lineage>
        <taxon>Bacteria</taxon>
        <taxon>Pseudomonadati</taxon>
        <taxon>Planctomycetota</taxon>
        <taxon>Planctomycetia</taxon>
        <taxon>Planctomycetia incertae sedis</taxon>
        <taxon>Engelhardtia</taxon>
    </lineage>
</organism>
<dbReference type="GO" id="GO:0004715">
    <property type="term" value="F:non-membrane spanning protein tyrosine kinase activity"/>
    <property type="evidence" value="ECO:0007669"/>
    <property type="project" value="UniProtKB-EC"/>
</dbReference>
<reference evidence="10 11" key="1">
    <citation type="submission" date="2019-02" db="EMBL/GenBank/DDBJ databases">
        <title>Deep-cultivation of Planctomycetes and their phenomic and genomic characterization uncovers novel biology.</title>
        <authorList>
            <person name="Wiegand S."/>
            <person name="Jogler M."/>
            <person name="Boedeker C."/>
            <person name="Pinto D."/>
            <person name="Vollmers J."/>
            <person name="Rivas-Marin E."/>
            <person name="Kohn T."/>
            <person name="Peeters S.H."/>
            <person name="Heuer A."/>
            <person name="Rast P."/>
            <person name="Oberbeckmann S."/>
            <person name="Bunk B."/>
            <person name="Jeske O."/>
            <person name="Meyerdierks A."/>
            <person name="Storesund J.E."/>
            <person name="Kallscheuer N."/>
            <person name="Luecker S."/>
            <person name="Lage O.M."/>
            <person name="Pohl T."/>
            <person name="Merkel B.J."/>
            <person name="Hornburger P."/>
            <person name="Mueller R.-W."/>
            <person name="Bruemmer F."/>
            <person name="Labrenz M."/>
            <person name="Spormann A.M."/>
            <person name="Op den Camp H."/>
            <person name="Overmann J."/>
            <person name="Amann R."/>
            <person name="Jetten M.S.M."/>
            <person name="Mascher T."/>
            <person name="Medema M.H."/>
            <person name="Devos D.P."/>
            <person name="Kaster A.-K."/>
            <person name="Ovreas L."/>
            <person name="Rohde M."/>
            <person name="Galperin M.Y."/>
            <person name="Jogler C."/>
        </authorList>
    </citation>
    <scope>NUCLEOTIDE SEQUENCE [LARGE SCALE GENOMIC DNA]</scope>
    <source>
        <strain evidence="10 11">Pla133</strain>
    </source>
</reference>
<accession>A0A518BQ60</accession>
<keyword evidence="3 10" id="KW-0808">Transferase</keyword>
<keyword evidence="4" id="KW-0547">Nucleotide-binding</keyword>
<evidence type="ECO:0000259" key="9">
    <source>
        <dbReference type="Pfam" id="PF13614"/>
    </source>
</evidence>
<dbReference type="CDD" id="cd05387">
    <property type="entry name" value="BY-kinase"/>
    <property type="match status" value="1"/>
</dbReference>
<dbReference type="InterPro" id="IPR050445">
    <property type="entry name" value="Bact_polysacc_biosynth/exp"/>
</dbReference>
<evidence type="ECO:0000256" key="8">
    <source>
        <dbReference type="ARBA" id="ARBA00051245"/>
    </source>
</evidence>
<dbReference type="GO" id="GO:0005524">
    <property type="term" value="F:ATP binding"/>
    <property type="evidence" value="ECO:0007669"/>
    <property type="project" value="UniProtKB-KW"/>
</dbReference>
<evidence type="ECO:0000256" key="2">
    <source>
        <dbReference type="ARBA" id="ARBA00011903"/>
    </source>
</evidence>
<keyword evidence="5 10" id="KW-0418">Kinase</keyword>
<dbReference type="Pfam" id="PF13614">
    <property type="entry name" value="AAA_31"/>
    <property type="match status" value="1"/>
</dbReference>